<dbReference type="InterPro" id="IPR001173">
    <property type="entry name" value="Glyco_trans_2-like"/>
</dbReference>
<dbReference type="OrthoDB" id="114108at2"/>
<name>A0A0B1ZM95_9SPHN</name>
<proteinExistence type="predicted"/>
<feature type="domain" description="Glycosyltransferase 2-like" evidence="1">
    <location>
        <begin position="82"/>
        <end position="250"/>
    </location>
</feature>
<evidence type="ECO:0000259" key="1">
    <source>
        <dbReference type="Pfam" id="PF00535"/>
    </source>
</evidence>
<dbReference type="SUPFAM" id="SSF53448">
    <property type="entry name" value="Nucleotide-diphospho-sugar transferases"/>
    <property type="match status" value="1"/>
</dbReference>
<organism evidence="2 3">
    <name type="scientific">Novosphingobium malaysiense</name>
    <dbReference type="NCBI Taxonomy" id="1348853"/>
    <lineage>
        <taxon>Bacteria</taxon>
        <taxon>Pseudomonadati</taxon>
        <taxon>Pseudomonadota</taxon>
        <taxon>Alphaproteobacteria</taxon>
        <taxon>Sphingomonadales</taxon>
        <taxon>Sphingomonadaceae</taxon>
        <taxon>Novosphingobium</taxon>
    </lineage>
</organism>
<accession>A0A0B1ZM95</accession>
<sequence length="384" mass="42838">MARIAIEHIDASCALPELARETARTLIVFWWGDVPVGQVIDEGIPGERIDLERHWAEFAHSPACQRAASRSDHLPRPPLDVSVVICTRDRPDALKTALESLAHQSLKPREVIVVDNASADARTREVAEAAGVRYVREDRPGLSFARNSGIHQAAADIIAFTDDDVALHPRWLERLAGALCNSKAVAVTGLVLPAELETEAQQHFETFWSFNQGYEPIEFDAGFFSADKGSGADVWNIGAGANMAFHRRAFDVAGYFDTRLGAGAAGCSEDSEFWHRILSLGGTCRYEPSAVVYHFHRRDMAGLRSQIYQYMKGHAAALLVQYERTGNRGSLRRLLFLLPAYDARRVWRKIRYGARPENRFLWQEIAGIVAGIGYYLHRGRARTP</sequence>
<evidence type="ECO:0000313" key="2">
    <source>
        <dbReference type="EMBL" id="KHK90444.1"/>
    </source>
</evidence>
<dbReference type="STRING" id="1348853.LK12_16450"/>
<dbReference type="Proteomes" id="UP000031057">
    <property type="component" value="Unassembled WGS sequence"/>
</dbReference>
<dbReference type="PANTHER" id="PTHR43685">
    <property type="entry name" value="GLYCOSYLTRANSFERASE"/>
    <property type="match status" value="1"/>
</dbReference>
<dbReference type="CDD" id="cd00761">
    <property type="entry name" value="Glyco_tranf_GTA_type"/>
    <property type="match status" value="1"/>
</dbReference>
<keyword evidence="3" id="KW-1185">Reference proteome</keyword>
<comment type="caution">
    <text evidence="2">The sequence shown here is derived from an EMBL/GenBank/DDBJ whole genome shotgun (WGS) entry which is preliminary data.</text>
</comment>
<dbReference type="PANTHER" id="PTHR43685:SF3">
    <property type="entry name" value="SLR2126 PROTEIN"/>
    <property type="match status" value="1"/>
</dbReference>
<dbReference type="Pfam" id="PF00535">
    <property type="entry name" value="Glycos_transf_2"/>
    <property type="match status" value="1"/>
</dbReference>
<dbReference type="EMBL" id="JTDI01000005">
    <property type="protein sequence ID" value="KHK90444.1"/>
    <property type="molecule type" value="Genomic_DNA"/>
</dbReference>
<dbReference type="InterPro" id="IPR029044">
    <property type="entry name" value="Nucleotide-diphossugar_trans"/>
</dbReference>
<protein>
    <submittedName>
        <fullName evidence="2">Glycosyl transferase</fullName>
    </submittedName>
</protein>
<reference evidence="2 3" key="1">
    <citation type="submission" date="2014-10" db="EMBL/GenBank/DDBJ databases">
        <title>Genome sequence of Novosphingobium malaysiense MUSC 273(T).</title>
        <authorList>
            <person name="Lee L.-H."/>
        </authorList>
    </citation>
    <scope>NUCLEOTIDE SEQUENCE [LARGE SCALE GENOMIC DNA]</scope>
    <source>
        <strain evidence="2 3">MUSC 273</strain>
    </source>
</reference>
<dbReference type="InterPro" id="IPR050834">
    <property type="entry name" value="Glycosyltransf_2"/>
</dbReference>
<dbReference type="Gene3D" id="3.90.550.10">
    <property type="entry name" value="Spore Coat Polysaccharide Biosynthesis Protein SpsA, Chain A"/>
    <property type="match status" value="1"/>
</dbReference>
<keyword evidence="2" id="KW-0808">Transferase</keyword>
<dbReference type="RefSeq" id="WP_039286858.1">
    <property type="nucleotide sequence ID" value="NZ_JTDI01000005.1"/>
</dbReference>
<dbReference type="AlphaFoldDB" id="A0A0B1ZM95"/>
<evidence type="ECO:0000313" key="3">
    <source>
        <dbReference type="Proteomes" id="UP000031057"/>
    </source>
</evidence>
<gene>
    <name evidence="2" type="ORF">LK12_16450</name>
</gene>
<dbReference type="GO" id="GO:0016740">
    <property type="term" value="F:transferase activity"/>
    <property type="evidence" value="ECO:0007669"/>
    <property type="project" value="UniProtKB-KW"/>
</dbReference>